<keyword evidence="2" id="KW-0488">Methylation</keyword>
<accession>A4BJG5</accession>
<dbReference type="Pfam" id="PF13188">
    <property type="entry name" value="PAS_8"/>
    <property type="match status" value="3"/>
</dbReference>
<proteinExistence type="inferred from homology"/>
<feature type="region of interest" description="Disordered" evidence="7">
    <location>
        <begin position="844"/>
        <end position="883"/>
    </location>
</feature>
<dbReference type="RefSeq" id="WP_008046948.1">
    <property type="nucleotide sequence ID" value="NZ_CH724153.1"/>
</dbReference>
<dbReference type="InterPro" id="IPR004090">
    <property type="entry name" value="Chemotax_Me-accpt_rcpt"/>
</dbReference>
<dbReference type="InterPro" id="IPR003660">
    <property type="entry name" value="HAMP_dom"/>
</dbReference>
<organism evidence="11 12">
    <name type="scientific">Reinekea blandensis MED297</name>
    <dbReference type="NCBI Taxonomy" id="314283"/>
    <lineage>
        <taxon>Bacteria</taxon>
        <taxon>Pseudomonadati</taxon>
        <taxon>Pseudomonadota</taxon>
        <taxon>Gammaproteobacteria</taxon>
        <taxon>Oceanospirillales</taxon>
        <taxon>Saccharospirillaceae</taxon>
        <taxon>Reinekea</taxon>
    </lineage>
</organism>
<dbReference type="OrthoDB" id="9765776at2"/>
<keyword evidence="8" id="KW-0812">Transmembrane</keyword>
<feature type="transmembrane region" description="Helical" evidence="8">
    <location>
        <begin position="12"/>
        <end position="31"/>
    </location>
</feature>
<reference evidence="11 12" key="1">
    <citation type="submission" date="2006-02" db="EMBL/GenBank/DDBJ databases">
        <authorList>
            <person name="Pinhassi J."/>
            <person name="Pedros-Alio C."/>
            <person name="Ferriera S."/>
            <person name="Johnson J."/>
            <person name="Kravitz S."/>
            <person name="Halpern A."/>
            <person name="Remington K."/>
            <person name="Beeson K."/>
            <person name="Tran B."/>
            <person name="Rogers Y.-H."/>
            <person name="Friedman R."/>
            <person name="Venter J.C."/>
        </authorList>
    </citation>
    <scope>NUCLEOTIDE SEQUENCE [LARGE SCALE GENOMIC DNA]</scope>
    <source>
        <strain evidence="11 12">MED297</strain>
    </source>
</reference>
<evidence type="ECO:0000313" key="11">
    <source>
        <dbReference type="EMBL" id="EAR07737.1"/>
    </source>
</evidence>
<dbReference type="PANTHER" id="PTHR43531:SF14">
    <property type="entry name" value="METHYL-ACCEPTING CHEMOTAXIS PROTEIN I-RELATED"/>
    <property type="match status" value="1"/>
</dbReference>
<dbReference type="GO" id="GO:0007165">
    <property type="term" value="P:signal transduction"/>
    <property type="evidence" value="ECO:0007669"/>
    <property type="project" value="UniProtKB-KW"/>
</dbReference>
<dbReference type="Gene3D" id="3.30.450.20">
    <property type="entry name" value="PAS domain"/>
    <property type="match status" value="3"/>
</dbReference>
<evidence type="ECO:0000259" key="9">
    <source>
        <dbReference type="PROSITE" id="PS50111"/>
    </source>
</evidence>
<dbReference type="SMART" id="SM00304">
    <property type="entry name" value="HAMP"/>
    <property type="match status" value="1"/>
</dbReference>
<evidence type="ECO:0000256" key="1">
    <source>
        <dbReference type="ARBA" id="ARBA00004370"/>
    </source>
</evidence>
<dbReference type="SUPFAM" id="SSF55785">
    <property type="entry name" value="PYP-like sensor domain (PAS domain)"/>
    <property type="match status" value="1"/>
</dbReference>
<protein>
    <submittedName>
        <fullName evidence="11">Probable methyl-accepting chemotaxis protein</fullName>
    </submittedName>
</protein>
<comment type="similarity">
    <text evidence="4">Belongs to the methyl-accepting chemotaxis (MCP) protein family.</text>
</comment>
<evidence type="ECO:0000256" key="8">
    <source>
        <dbReference type="SAM" id="Phobius"/>
    </source>
</evidence>
<evidence type="ECO:0000256" key="5">
    <source>
        <dbReference type="PROSITE-ProRule" id="PRU00284"/>
    </source>
</evidence>
<feature type="domain" description="Methyl-accepting transducer" evidence="9">
    <location>
        <begin position="591"/>
        <end position="820"/>
    </location>
</feature>
<dbReference type="GO" id="GO:0005886">
    <property type="term" value="C:plasma membrane"/>
    <property type="evidence" value="ECO:0007669"/>
    <property type="project" value="TreeGrafter"/>
</dbReference>
<dbReference type="FunFam" id="1.10.287.950:FF:000001">
    <property type="entry name" value="Methyl-accepting chemotaxis sensory transducer"/>
    <property type="match status" value="1"/>
</dbReference>
<dbReference type="GO" id="GO:0004888">
    <property type="term" value="F:transmembrane signaling receptor activity"/>
    <property type="evidence" value="ECO:0007669"/>
    <property type="project" value="InterPro"/>
</dbReference>
<dbReference type="SUPFAM" id="SSF58104">
    <property type="entry name" value="Methyl-accepting chemotaxis protein (MCP) signaling domain"/>
    <property type="match status" value="1"/>
</dbReference>
<sequence length="883" mass="96989">MNQLNNALSARILIVGTGPALLLVILNLALAGSGSATVLNLIVLAVAAGASLWLAKTTVNALGESPGQLRSWLHQLVKGDTEFELSHIPVSGSLAEALCQVRDQMRESEEKARFNFRIRKAVDTTSTNIMIADDARNIVYMNQSVTEMMQKSESDIRQDLPNFSAREILGGSMDRFHKNPGHQMGMLDRLTDLYETEIEVGGLTFRLRATPIFDETNNERLGTVVEWYDRSEEIKAEQLARENVRIRKAVDTTSTNIMIADDKRNIVYMNESVTEMMLKSENDIRRDLPNFSANDILGGSMDRFHKNPSHQMGMLDRLTDLYETEIEVGGLTFRLRATPIVDETNNERLGTVVEWYDRSEEIKAEQLARENVRIRKAVDTTSTNIMIADAERNIVYMNQSVTDMMQNSETDIRRDLPNFSANNILGGSMDRFHKNPSHQMSMLDRLTNIHETEITVGGRTFSLRATPIFLEEGSRERLGTVVEWKDRTDEVATEREVTQLVEGAVNGDFKQSIATEGKQGFLLTLAENLNTLVSTADQSLSRVSEALERLSKGDLTVRITEDYEGAFGDLRDYCNQTAQSLDSMVTQVSEAVVAIRTASGEIAQGNSDLSSRTEQQAANLEETASSMEELSSTVKSNSDNAQQANSLAERATDVAVRGGDLIREVVQTMEAINDSSRKISDIIGVIDGIAFQTNILALNAAVEAARAGEQGRGFAVVASEVRSLAQRSANAAKDIKGLISDSVDKIESGNQLVNQSGETMDEIVGAIKRVNDIMGEIAAASTEQTSGIQEVTTAVNQMDEMTQQNAALVEETAAASENLQSQAETLGQNIDVFKLSDTSTIHAAQVGAKPPVKSESVPQPTKSRVPLPQAEADADDDDEWESF</sequence>
<evidence type="ECO:0000256" key="6">
    <source>
        <dbReference type="SAM" id="Coils"/>
    </source>
</evidence>
<dbReference type="STRING" id="314283.MED297_02020"/>
<dbReference type="EMBL" id="AAOE01000033">
    <property type="protein sequence ID" value="EAR07737.1"/>
    <property type="molecule type" value="Genomic_DNA"/>
</dbReference>
<comment type="caution">
    <text evidence="11">The sequence shown here is derived from an EMBL/GenBank/DDBJ whole genome shotgun (WGS) entry which is preliminary data.</text>
</comment>
<dbReference type="FunFam" id="3.30.450.20:FF:000075">
    <property type="entry name" value="Methyl-accepting chemotaxis protein"/>
    <property type="match status" value="3"/>
</dbReference>
<dbReference type="InterPro" id="IPR000014">
    <property type="entry name" value="PAS"/>
</dbReference>
<dbReference type="AlphaFoldDB" id="A4BJG5"/>
<name>A4BJG5_9GAMM</name>
<dbReference type="SMART" id="SM00283">
    <property type="entry name" value="MA"/>
    <property type="match status" value="1"/>
</dbReference>
<dbReference type="PANTHER" id="PTHR43531">
    <property type="entry name" value="PROTEIN ICFG"/>
    <property type="match status" value="1"/>
</dbReference>
<evidence type="ECO:0000313" key="12">
    <source>
        <dbReference type="Proteomes" id="UP000005953"/>
    </source>
</evidence>
<gene>
    <name evidence="11" type="ORF">MED297_02020</name>
</gene>
<dbReference type="Pfam" id="PF00015">
    <property type="entry name" value="MCPsignal"/>
    <property type="match status" value="1"/>
</dbReference>
<evidence type="ECO:0000256" key="4">
    <source>
        <dbReference type="ARBA" id="ARBA00029447"/>
    </source>
</evidence>
<keyword evidence="8" id="KW-1133">Transmembrane helix</keyword>
<dbReference type="GO" id="GO:0006935">
    <property type="term" value="P:chemotaxis"/>
    <property type="evidence" value="ECO:0007669"/>
    <property type="project" value="InterPro"/>
</dbReference>
<dbReference type="CDD" id="cd11386">
    <property type="entry name" value="MCP_signal"/>
    <property type="match status" value="1"/>
</dbReference>
<comment type="subcellular location">
    <subcellularLocation>
        <location evidence="1">Membrane</location>
    </subcellularLocation>
</comment>
<dbReference type="InterPro" id="IPR035965">
    <property type="entry name" value="PAS-like_dom_sf"/>
</dbReference>
<evidence type="ECO:0000256" key="7">
    <source>
        <dbReference type="SAM" id="MobiDB-lite"/>
    </source>
</evidence>
<keyword evidence="6" id="KW-0175">Coiled coil</keyword>
<feature type="compositionally biased region" description="Acidic residues" evidence="7">
    <location>
        <begin position="872"/>
        <end position="883"/>
    </location>
</feature>
<keyword evidence="3 5" id="KW-0807">Transducer</keyword>
<keyword evidence="12" id="KW-1185">Reference proteome</keyword>
<dbReference type="Gene3D" id="1.10.287.950">
    <property type="entry name" value="Methyl-accepting chemotaxis protein"/>
    <property type="match status" value="1"/>
</dbReference>
<evidence type="ECO:0000256" key="3">
    <source>
        <dbReference type="ARBA" id="ARBA00023224"/>
    </source>
</evidence>
<dbReference type="InterPro" id="IPR051310">
    <property type="entry name" value="MCP_chemotaxis"/>
</dbReference>
<dbReference type="PROSITE" id="PS50885">
    <property type="entry name" value="HAMP"/>
    <property type="match status" value="1"/>
</dbReference>
<keyword evidence="8" id="KW-0472">Membrane</keyword>
<evidence type="ECO:0000256" key="2">
    <source>
        <dbReference type="ARBA" id="ARBA00022481"/>
    </source>
</evidence>
<dbReference type="InterPro" id="IPR004089">
    <property type="entry name" value="MCPsignal_dom"/>
</dbReference>
<dbReference type="HOGENOM" id="CLU_000445_107_26_6"/>
<dbReference type="PROSITE" id="PS50111">
    <property type="entry name" value="CHEMOTAXIS_TRANSDUC_2"/>
    <property type="match status" value="1"/>
</dbReference>
<dbReference type="Proteomes" id="UP000005953">
    <property type="component" value="Unassembled WGS sequence"/>
</dbReference>
<feature type="coiled-coil region" evidence="6">
    <location>
        <begin position="791"/>
        <end position="818"/>
    </location>
</feature>
<dbReference type="PRINTS" id="PR00260">
    <property type="entry name" value="CHEMTRNSDUCR"/>
</dbReference>
<feature type="domain" description="HAMP" evidence="10">
    <location>
        <begin position="534"/>
        <end position="586"/>
    </location>
</feature>
<dbReference type="Pfam" id="PF18947">
    <property type="entry name" value="HAMP_2"/>
    <property type="match status" value="1"/>
</dbReference>
<evidence type="ECO:0000259" key="10">
    <source>
        <dbReference type="PROSITE" id="PS50885"/>
    </source>
</evidence>
<dbReference type="SMART" id="SM00091">
    <property type="entry name" value="PAS"/>
    <property type="match status" value="3"/>
</dbReference>